<comment type="caution">
    <text evidence="2">The sequence shown here is derived from an EMBL/GenBank/DDBJ whole genome shotgun (WGS) entry which is preliminary data.</text>
</comment>
<accession>A0ABS6N3S5</accession>
<keyword evidence="3" id="KW-1185">Reference proteome</keyword>
<protein>
    <submittedName>
        <fullName evidence="2">ROK family protein</fullName>
    </submittedName>
</protein>
<dbReference type="PANTHER" id="PTHR18964:SF149">
    <property type="entry name" value="BIFUNCTIONAL UDP-N-ACETYLGLUCOSAMINE 2-EPIMERASE_N-ACETYLMANNOSAMINE KINASE"/>
    <property type="match status" value="1"/>
</dbReference>
<dbReference type="CDD" id="cd24073">
    <property type="entry name" value="ASKHA_ATPase_ROK_CYANR"/>
    <property type="match status" value="1"/>
</dbReference>
<dbReference type="EMBL" id="JAHRWL010000001">
    <property type="protein sequence ID" value="MBV2358675.1"/>
    <property type="molecule type" value="Genomic_DNA"/>
</dbReference>
<proteinExistence type="inferred from homology"/>
<dbReference type="PANTHER" id="PTHR18964">
    <property type="entry name" value="ROK (REPRESSOR, ORF, KINASE) FAMILY"/>
    <property type="match status" value="1"/>
</dbReference>
<evidence type="ECO:0000313" key="2">
    <source>
        <dbReference type="EMBL" id="MBV2358675.1"/>
    </source>
</evidence>
<dbReference type="Proteomes" id="UP001166293">
    <property type="component" value="Unassembled WGS sequence"/>
</dbReference>
<sequence length="377" mass="40826">MGAVPRVEIARALEISPGTVTALSSDLIGAGYLQEVEGGARESGRGRPPVSLAVVPDAVRVIGIKLSDLRHAATMMNFAGEQIHQVSLAADGRDADPSHVVDRIDRLVTALLVETGTPRDDIRAVGIGLPGLVETVTGSVNWSPLLNSRSVPLARMIRDRLGIETVLENDANLLTLAELWFGKGRAMNNFCVVTIENGIGMGFVLNNRLFRGARGLGMEIGHTKVQLDGALCRCGRRGCLEAYLADYALVREATTALRGDTPDPLNPDETVKRLYEEAKAGNKAARSIFLRASRYLALGLSNVMQLFDPERIIITGERLTFDYFYSEGVLEEMLSMTLDVERFRDRVEVHAWKDPVWALGAGALALSTATSQAMAAL</sequence>
<evidence type="ECO:0000313" key="3">
    <source>
        <dbReference type="Proteomes" id="UP001166293"/>
    </source>
</evidence>
<reference evidence="2" key="1">
    <citation type="submission" date="2021-06" db="EMBL/GenBank/DDBJ databases">
        <title>Thalassococcus sp. CAU 1522 isolated from sea sand, Republic of Korea.</title>
        <authorList>
            <person name="Kim W."/>
        </authorList>
    </citation>
    <scope>NUCLEOTIDE SEQUENCE</scope>
    <source>
        <strain evidence="2">CAU 1522</strain>
    </source>
</reference>
<evidence type="ECO:0000256" key="1">
    <source>
        <dbReference type="ARBA" id="ARBA00006479"/>
    </source>
</evidence>
<comment type="similarity">
    <text evidence="1">Belongs to the ROK (NagC/XylR) family.</text>
</comment>
<dbReference type="Pfam" id="PF00480">
    <property type="entry name" value="ROK"/>
    <property type="match status" value="1"/>
</dbReference>
<dbReference type="InterPro" id="IPR000600">
    <property type="entry name" value="ROK"/>
</dbReference>
<gene>
    <name evidence="2" type="ORF">KUH32_02730</name>
</gene>
<organism evidence="2 3">
    <name type="scientific">Thalassococcus arenae</name>
    <dbReference type="NCBI Taxonomy" id="2851652"/>
    <lineage>
        <taxon>Bacteria</taxon>
        <taxon>Pseudomonadati</taxon>
        <taxon>Pseudomonadota</taxon>
        <taxon>Alphaproteobacteria</taxon>
        <taxon>Rhodobacterales</taxon>
        <taxon>Roseobacteraceae</taxon>
        <taxon>Thalassococcus</taxon>
    </lineage>
</organism>
<name>A0ABS6N3S5_9RHOB</name>